<dbReference type="Gene3D" id="3.30.40.10">
    <property type="entry name" value="Zinc/RING finger domain, C3HC4 (zinc finger)"/>
    <property type="match status" value="4"/>
</dbReference>
<keyword evidence="9" id="KW-0677">Repeat</keyword>
<keyword evidence="7" id="KW-0949">S-adenosyl-L-methionine</keyword>
<evidence type="ECO:0000256" key="4">
    <source>
        <dbReference type="ARBA" id="ARBA00022553"/>
    </source>
</evidence>
<feature type="region of interest" description="Disordered" evidence="17">
    <location>
        <begin position="408"/>
        <end position="505"/>
    </location>
</feature>
<dbReference type="InterPro" id="IPR013083">
    <property type="entry name" value="Znf_RING/FYVE/PHD"/>
</dbReference>
<accession>A0ABQ9FI11</accession>
<dbReference type="CDD" id="cd15564">
    <property type="entry name" value="PHD1_NSD"/>
    <property type="match status" value="1"/>
</dbReference>
<keyword evidence="13" id="KW-0805">Transcription regulation</keyword>
<feature type="compositionally biased region" description="Basic and acidic residues" evidence="17">
    <location>
        <begin position="564"/>
        <end position="576"/>
    </location>
</feature>
<dbReference type="Pfam" id="PF00855">
    <property type="entry name" value="PWWP"/>
    <property type="match status" value="2"/>
</dbReference>
<dbReference type="InterPro" id="IPR019786">
    <property type="entry name" value="Zinc_finger_PHD-type_CS"/>
</dbReference>
<evidence type="ECO:0000256" key="12">
    <source>
        <dbReference type="ARBA" id="ARBA00022853"/>
    </source>
</evidence>
<feature type="compositionally biased region" description="Basic and acidic residues" evidence="17">
    <location>
        <begin position="1397"/>
        <end position="1408"/>
    </location>
</feature>
<feature type="compositionally biased region" description="Polar residues" evidence="17">
    <location>
        <begin position="1409"/>
        <end position="1421"/>
    </location>
</feature>
<evidence type="ECO:0000256" key="14">
    <source>
        <dbReference type="ARBA" id="ARBA00023163"/>
    </source>
</evidence>
<feature type="domain" description="PWWP" evidence="21">
    <location>
        <begin position="877"/>
        <end position="939"/>
    </location>
</feature>
<keyword evidence="3" id="KW-0158">Chromosome</keyword>
<evidence type="ECO:0000313" key="25">
    <source>
        <dbReference type="Proteomes" id="UP001217089"/>
    </source>
</evidence>
<dbReference type="InterPro" id="IPR003616">
    <property type="entry name" value="Post-SET_dom"/>
</dbReference>
<dbReference type="Pfam" id="PF17907">
    <property type="entry name" value="AWS"/>
    <property type="match status" value="1"/>
</dbReference>
<dbReference type="InterPro" id="IPR047458">
    <property type="entry name" value="PHD4_NSD3"/>
</dbReference>
<dbReference type="PROSITE" id="PS51215">
    <property type="entry name" value="AWS"/>
    <property type="match status" value="1"/>
</dbReference>
<dbReference type="PROSITE" id="PS50016">
    <property type="entry name" value="ZF_PHD_2"/>
    <property type="match status" value="2"/>
</dbReference>
<feature type="region of interest" description="Disordered" evidence="17">
    <location>
        <begin position="531"/>
        <end position="631"/>
    </location>
</feature>
<feature type="compositionally biased region" description="Basic and acidic residues" evidence="17">
    <location>
        <begin position="458"/>
        <end position="473"/>
    </location>
</feature>
<dbReference type="SUPFAM" id="SSF82199">
    <property type="entry name" value="SET domain"/>
    <property type="match status" value="1"/>
</dbReference>
<dbReference type="InterPro" id="IPR055197">
    <property type="entry name" value="PHDvar_NSD"/>
</dbReference>
<comment type="subcellular location">
    <subcellularLocation>
        <location evidence="2">Chromosome</location>
    </subcellularLocation>
    <subcellularLocation>
        <location evidence="1">Nucleus</location>
    </subcellularLocation>
</comment>
<feature type="compositionally biased region" description="Low complexity" evidence="17">
    <location>
        <begin position="586"/>
        <end position="601"/>
    </location>
</feature>
<dbReference type="Gene3D" id="2.30.30.140">
    <property type="match status" value="2"/>
</dbReference>
<dbReference type="SMART" id="SM00508">
    <property type="entry name" value="PostSET"/>
    <property type="match status" value="1"/>
</dbReference>
<evidence type="ECO:0000256" key="7">
    <source>
        <dbReference type="ARBA" id="ARBA00022691"/>
    </source>
</evidence>
<evidence type="ECO:0000259" key="18">
    <source>
        <dbReference type="PROSITE" id="PS50016"/>
    </source>
</evidence>
<dbReference type="PROSITE" id="PS50280">
    <property type="entry name" value="SET"/>
    <property type="match status" value="1"/>
</dbReference>
<dbReference type="SMART" id="SM00317">
    <property type="entry name" value="SET"/>
    <property type="match status" value="1"/>
</dbReference>
<dbReference type="SMART" id="SM00249">
    <property type="entry name" value="PHD"/>
    <property type="match status" value="4"/>
</dbReference>
<feature type="domain" description="RING-type" evidence="19">
    <location>
        <begin position="714"/>
        <end position="759"/>
    </location>
</feature>
<sequence length="1452" mass="163899">METEMKTQSETVTKTTTIGIDEKCVINGNGSPPMGAAFRHHLPQIASLMRNPKIAQSKTSKTEKDEATLHVEGTGKVVRLDADLKHEIAIEEIPKTEPKENVEEDDKQEKADTPKKTPTPRTRPPKKARREEIPTNGTGDAPVEEEKMDTTKSNDEVDKSSKTTVVKKQESKENVDETKAESTNKIETPQKEEPKEIDAQQKTPRRRSKESYKNIFQEPIVEGKRQRKPKVLDSDEPGSPKTSPKTAAKIEDEEKVKAKMEQIAALEEMKPIDWLLGDLLWGKVSSHPWWPCMVSYDPYDGIYTKIKGKTRMYHVQYFGDEAERGWVAASAIIKFQGKQKYDEHVKKCYDMAKIKKEKSKVDKLFKTYPNRMAAWKIAIKAAEEALPLSRNERRQKYTFVYEIKKSKKAEVPKSSPAEKDQESEPKETSSSSTKKRPRHSVDSGKAQKNSGDICNGLIEEKKRKRATDSKESDNQTPKSKRQKTVTPDESDSVSHQRTVSSEGSFEVFCQKHRDSVLEDHPEFDEEMLQEWKAKRVSKPSKKKLEAEEDNKLLEVLDKPGSQHKSVDSKENPKDTEVPMATDDIASVEVKSVSVRRSSVQKSDTDKEKPAGKISKQRKSTTDTDSNSDSQDFVKPVKKVVQKCSVDDYEPEIFRLSAAGPSKKENLCQICEEVGDLVECQGPCQGYFHKNCLGLKKDPSDDFKCDECQTGNHTCFVCKKADSSTKRCSVATCGKFYHEECISKIPNTRMETRGIICPLHICATCAAENAKNPKAKQGKLMRCVRCPVAYHTGDFCIAAGCVSLAGYNIVCTKHFQPIRTQKYHTHINVSWCFICNRGGSLLCCESCPAAYHAECLKIDFPEESWYCADCSNGRKPLYGDIIWVKIGSYRWWPGEIYHPKNVPQNIQDKPHQVGEFPVRFFGSHDYFWLHQGRVFSFQEGDKGSKDSAASKGLAKIFSKGIQEATEVYKLWKAAKENKEQIENEKNDKKPAPFKFVKTNVPVGSVQIRKADLTEIPKCECKADQDNPCSSETDCINRMLMYECHPAVCPAGEKCQNRRFQKREYPDSVPNKTDKRGWGLITKVDIKKGQFVNEYVGELIDEEEVKRRIKQAHDDNICNFYMLTLDKNRIIDAGPKGNLSRFMNHSCNPNCETQKWTVNGDVRVGLFALHDIPKGSELTFNYNLECLGNDKKACSCGAANCSGYLGVRPRSAAAVAKEERSKEKQKKKRKRKIKLDVKKEHEDECFRCGEGGELVMCDKAGCPKVYHLQCLKLTKPPHGKWQCPWHHCDTCGNTAVKMCTECPNSFCATHVEGNTFDVDGLVYCCDHDDVLEEATTSSTSSRVSDSQSEPEDKTEKPTETKKAKNKKRESAQDRKRSVNSSDKEETVVKKPRQSTGRKSSSDTDGKEGKTTKFTNVLVTPTKNSADDPLAVPPMFDDSDEDEFSDLVIDIPQIL</sequence>
<dbReference type="PROSITE" id="PS50089">
    <property type="entry name" value="ZF_RING_2"/>
    <property type="match status" value="1"/>
</dbReference>
<evidence type="ECO:0000256" key="15">
    <source>
        <dbReference type="ARBA" id="ARBA00023242"/>
    </source>
</evidence>
<dbReference type="Pfam" id="PF23011">
    <property type="entry name" value="PHD-1st_NSD"/>
    <property type="match status" value="1"/>
</dbReference>
<evidence type="ECO:0000256" key="17">
    <source>
        <dbReference type="SAM" id="MobiDB-lite"/>
    </source>
</evidence>
<dbReference type="CDD" id="cd05838">
    <property type="entry name" value="PWWP_NSD_rpt2"/>
    <property type="match status" value="1"/>
</dbReference>
<dbReference type="CDD" id="cd15568">
    <property type="entry name" value="PHD5_NSD"/>
    <property type="match status" value="1"/>
</dbReference>
<feature type="compositionally biased region" description="Basic and acidic residues" evidence="17">
    <location>
        <begin position="542"/>
        <end position="557"/>
    </location>
</feature>
<dbReference type="CDD" id="cd15658">
    <property type="entry name" value="PHD4_NSD3"/>
    <property type="match status" value="1"/>
</dbReference>
<protein>
    <recommendedName>
        <fullName evidence="26">Histone-lysine N-methyltransferase NSD2</fullName>
    </recommendedName>
</protein>
<dbReference type="Gene3D" id="2.170.270.10">
    <property type="entry name" value="SET domain"/>
    <property type="match status" value="1"/>
</dbReference>
<feature type="compositionally biased region" description="Basic and acidic residues" evidence="17">
    <location>
        <begin position="1348"/>
        <end position="1386"/>
    </location>
</feature>
<feature type="compositionally biased region" description="Polar residues" evidence="17">
    <location>
        <begin position="493"/>
        <end position="503"/>
    </location>
</feature>
<evidence type="ECO:0000256" key="2">
    <source>
        <dbReference type="ARBA" id="ARBA00004286"/>
    </source>
</evidence>
<evidence type="ECO:0000256" key="5">
    <source>
        <dbReference type="ARBA" id="ARBA00022603"/>
    </source>
</evidence>
<feature type="domain" description="PHD-type" evidence="18">
    <location>
        <begin position="664"/>
        <end position="710"/>
    </location>
</feature>
<feature type="compositionally biased region" description="Basic and acidic residues" evidence="17">
    <location>
        <begin position="60"/>
        <end position="69"/>
    </location>
</feature>
<keyword evidence="15" id="KW-0539">Nucleus</keyword>
<dbReference type="PROSITE" id="PS01359">
    <property type="entry name" value="ZF_PHD_1"/>
    <property type="match status" value="1"/>
</dbReference>
<evidence type="ECO:0000313" key="24">
    <source>
        <dbReference type="EMBL" id="KAJ8316923.1"/>
    </source>
</evidence>
<evidence type="ECO:0000256" key="1">
    <source>
        <dbReference type="ARBA" id="ARBA00004123"/>
    </source>
</evidence>
<evidence type="ECO:0000256" key="13">
    <source>
        <dbReference type="ARBA" id="ARBA00023015"/>
    </source>
</evidence>
<evidence type="ECO:0000259" key="23">
    <source>
        <dbReference type="PROSITE" id="PS51215"/>
    </source>
</evidence>
<keyword evidence="6" id="KW-0808">Transferase</keyword>
<dbReference type="InterPro" id="IPR041306">
    <property type="entry name" value="C5HCH"/>
</dbReference>
<dbReference type="InterPro" id="IPR059153">
    <property type="entry name" value="NSD_PHD-1st"/>
</dbReference>
<dbReference type="SMART" id="SM00570">
    <property type="entry name" value="AWS"/>
    <property type="match status" value="1"/>
</dbReference>
<dbReference type="Pfam" id="PF17982">
    <property type="entry name" value="C5HCH"/>
    <property type="match status" value="1"/>
</dbReference>
<dbReference type="InterPro" id="IPR000313">
    <property type="entry name" value="PWWP_dom"/>
</dbReference>
<feature type="domain" description="Post-SET" evidence="22">
    <location>
        <begin position="1188"/>
        <end position="1204"/>
    </location>
</feature>
<dbReference type="InterPro" id="IPR001841">
    <property type="entry name" value="Znf_RING"/>
</dbReference>
<organism evidence="24 25">
    <name type="scientific">Tegillarca granosa</name>
    <name type="common">Malaysian cockle</name>
    <name type="synonym">Anadara granosa</name>
    <dbReference type="NCBI Taxonomy" id="220873"/>
    <lineage>
        <taxon>Eukaryota</taxon>
        <taxon>Metazoa</taxon>
        <taxon>Spiralia</taxon>
        <taxon>Lophotrochozoa</taxon>
        <taxon>Mollusca</taxon>
        <taxon>Bivalvia</taxon>
        <taxon>Autobranchia</taxon>
        <taxon>Pteriomorphia</taxon>
        <taxon>Arcoida</taxon>
        <taxon>Arcoidea</taxon>
        <taxon>Arcidae</taxon>
        <taxon>Tegillarca</taxon>
    </lineage>
</organism>
<dbReference type="Proteomes" id="UP001217089">
    <property type="component" value="Unassembled WGS sequence"/>
</dbReference>
<dbReference type="Pfam" id="PF00628">
    <property type="entry name" value="PHD"/>
    <property type="match status" value="1"/>
</dbReference>
<name>A0ABQ9FI11_TEGGR</name>
<evidence type="ECO:0000256" key="9">
    <source>
        <dbReference type="ARBA" id="ARBA00022737"/>
    </source>
</evidence>
<feature type="domain" description="AWS" evidence="23">
    <location>
        <begin position="1012"/>
        <end position="1062"/>
    </location>
</feature>
<dbReference type="SMART" id="SM00293">
    <property type="entry name" value="PWWP"/>
    <property type="match status" value="2"/>
</dbReference>
<feature type="domain" description="PWWP" evidence="21">
    <location>
        <begin position="276"/>
        <end position="337"/>
    </location>
</feature>
<dbReference type="PROSITE" id="PS50812">
    <property type="entry name" value="PWWP"/>
    <property type="match status" value="2"/>
</dbReference>
<keyword evidence="14" id="KW-0804">Transcription</keyword>
<dbReference type="InterPro" id="IPR011011">
    <property type="entry name" value="Znf_FYVE_PHD"/>
</dbReference>
<keyword evidence="11" id="KW-0862">Zinc</keyword>
<evidence type="ECO:0000256" key="6">
    <source>
        <dbReference type="ARBA" id="ARBA00022679"/>
    </source>
</evidence>
<keyword evidence="4" id="KW-0597">Phosphoprotein</keyword>
<feature type="region of interest" description="Disordered" evidence="17">
    <location>
        <begin position="1333"/>
        <end position="1441"/>
    </location>
</feature>
<dbReference type="SUPFAM" id="SSF57903">
    <property type="entry name" value="FYVE/PHD zinc finger"/>
    <property type="match status" value="3"/>
</dbReference>
<evidence type="ECO:0008006" key="26">
    <source>
        <dbReference type="Google" id="ProtNLM"/>
    </source>
</evidence>
<gene>
    <name evidence="24" type="ORF">KUTeg_004827</name>
</gene>
<dbReference type="SUPFAM" id="SSF63748">
    <property type="entry name" value="Tudor/PWWP/MBT"/>
    <property type="match status" value="2"/>
</dbReference>
<feature type="region of interest" description="Disordered" evidence="17">
    <location>
        <begin position="51"/>
        <end position="252"/>
    </location>
</feature>
<dbReference type="InterPro" id="IPR001965">
    <property type="entry name" value="Znf_PHD"/>
</dbReference>
<feature type="domain" description="PHD-type" evidence="18">
    <location>
        <begin position="828"/>
        <end position="872"/>
    </location>
</feature>
<feature type="domain" description="SET" evidence="20">
    <location>
        <begin position="1051"/>
        <end position="1181"/>
    </location>
</feature>
<dbReference type="CDD" id="cd20144">
    <property type="entry name" value="PWWP_NSD_rpt1"/>
    <property type="match status" value="1"/>
</dbReference>
<comment type="caution">
    <text evidence="24">The sequence shown here is derived from an EMBL/GenBank/DDBJ whole genome shotgun (WGS) entry which is preliminary data.</text>
</comment>
<dbReference type="InterPro" id="IPR050777">
    <property type="entry name" value="SET2_Histone-Lys_MeTrsfase"/>
</dbReference>
<evidence type="ECO:0000256" key="11">
    <source>
        <dbReference type="ARBA" id="ARBA00022833"/>
    </source>
</evidence>
<keyword evidence="12" id="KW-0156">Chromatin regulator</keyword>
<keyword evidence="5" id="KW-0489">Methyltransferase</keyword>
<reference evidence="24 25" key="1">
    <citation type="submission" date="2022-12" db="EMBL/GenBank/DDBJ databases">
        <title>Chromosome-level genome of Tegillarca granosa.</title>
        <authorList>
            <person name="Kim J."/>
        </authorList>
    </citation>
    <scope>NUCLEOTIDE SEQUENCE [LARGE SCALE GENOMIC DNA]</scope>
    <source>
        <strain evidence="24">Teg-2019</strain>
        <tissue evidence="24">Adductor muscle</tissue>
    </source>
</reference>
<dbReference type="InterPro" id="IPR046341">
    <property type="entry name" value="SET_dom_sf"/>
</dbReference>
<dbReference type="InterPro" id="IPR001214">
    <property type="entry name" value="SET_dom"/>
</dbReference>
<dbReference type="InterPro" id="IPR006560">
    <property type="entry name" value="AWS_dom"/>
</dbReference>
<dbReference type="Pfam" id="PF22908">
    <property type="entry name" value="PHD_NSD"/>
    <property type="match status" value="1"/>
</dbReference>
<keyword evidence="25" id="KW-1185">Reference proteome</keyword>
<proteinExistence type="predicted"/>
<dbReference type="EMBL" id="JARBDR010000246">
    <property type="protein sequence ID" value="KAJ8316923.1"/>
    <property type="molecule type" value="Genomic_DNA"/>
</dbReference>
<feature type="compositionally biased region" description="Basic and acidic residues" evidence="17">
    <location>
        <begin position="144"/>
        <end position="199"/>
    </location>
</feature>
<feature type="compositionally biased region" description="Low complexity" evidence="17">
    <location>
        <begin position="1333"/>
        <end position="1345"/>
    </location>
</feature>
<evidence type="ECO:0000259" key="19">
    <source>
        <dbReference type="PROSITE" id="PS50089"/>
    </source>
</evidence>
<evidence type="ECO:0000256" key="3">
    <source>
        <dbReference type="ARBA" id="ARBA00022454"/>
    </source>
</evidence>
<dbReference type="Pfam" id="PF23004">
    <property type="entry name" value="PHDvar_NSD"/>
    <property type="match status" value="1"/>
</dbReference>
<dbReference type="CDD" id="cd19173">
    <property type="entry name" value="SET_NSD"/>
    <property type="match status" value="1"/>
</dbReference>
<feature type="compositionally biased region" description="Basic and acidic residues" evidence="17">
    <location>
        <begin position="78"/>
        <end position="115"/>
    </location>
</feature>
<dbReference type="PANTHER" id="PTHR22884">
    <property type="entry name" value="SET DOMAIN PROTEINS"/>
    <property type="match status" value="1"/>
</dbReference>
<keyword evidence="8" id="KW-0479">Metal-binding</keyword>
<dbReference type="Pfam" id="PF00856">
    <property type="entry name" value="SET"/>
    <property type="match status" value="1"/>
</dbReference>
<feature type="compositionally biased region" description="Basic and acidic residues" evidence="17">
    <location>
        <begin position="408"/>
        <end position="427"/>
    </location>
</feature>
<evidence type="ECO:0000259" key="20">
    <source>
        <dbReference type="PROSITE" id="PS50280"/>
    </source>
</evidence>
<dbReference type="PROSITE" id="PS50868">
    <property type="entry name" value="POST_SET"/>
    <property type="match status" value="1"/>
</dbReference>
<evidence type="ECO:0000256" key="10">
    <source>
        <dbReference type="ARBA" id="ARBA00022771"/>
    </source>
</evidence>
<evidence type="ECO:0000259" key="22">
    <source>
        <dbReference type="PROSITE" id="PS50868"/>
    </source>
</evidence>
<evidence type="ECO:0000256" key="16">
    <source>
        <dbReference type="PROSITE-ProRule" id="PRU00175"/>
    </source>
</evidence>
<evidence type="ECO:0000256" key="8">
    <source>
        <dbReference type="ARBA" id="ARBA00022723"/>
    </source>
</evidence>
<evidence type="ECO:0000259" key="21">
    <source>
        <dbReference type="PROSITE" id="PS50812"/>
    </source>
</evidence>
<dbReference type="InterPro" id="IPR019787">
    <property type="entry name" value="Znf_PHD-finger"/>
</dbReference>
<keyword evidence="10 16" id="KW-0863">Zinc-finger</keyword>
<dbReference type="InterPro" id="IPR055198">
    <property type="entry name" value="NSD_PHD"/>
</dbReference>